<keyword evidence="3" id="KW-1185">Reference proteome</keyword>
<dbReference type="OrthoDB" id="5364416at2759"/>
<accession>A0A4U0XJV5</accession>
<evidence type="ECO:0000313" key="3">
    <source>
        <dbReference type="Proteomes" id="UP000309340"/>
    </source>
</evidence>
<protein>
    <submittedName>
        <fullName evidence="2">Uncharacterized protein</fullName>
    </submittedName>
</protein>
<dbReference type="Proteomes" id="UP000309340">
    <property type="component" value="Unassembled WGS sequence"/>
</dbReference>
<dbReference type="STRING" id="329884.A0A4U0XJV5"/>
<evidence type="ECO:0000256" key="1">
    <source>
        <dbReference type="SAM" id="MobiDB-lite"/>
    </source>
</evidence>
<feature type="region of interest" description="Disordered" evidence="1">
    <location>
        <begin position="1"/>
        <end position="65"/>
    </location>
</feature>
<dbReference type="EMBL" id="NAJQ01000136">
    <property type="protein sequence ID" value="TKA77482.1"/>
    <property type="molecule type" value="Genomic_DNA"/>
</dbReference>
<dbReference type="SUPFAM" id="SSF55144">
    <property type="entry name" value="LigT-like"/>
    <property type="match status" value="1"/>
</dbReference>
<dbReference type="AlphaFoldDB" id="A0A4U0XJV5"/>
<gene>
    <name evidence="2" type="ORF">B0A55_05365</name>
</gene>
<organism evidence="2 3">
    <name type="scientific">Friedmanniomyces simplex</name>
    <dbReference type="NCBI Taxonomy" id="329884"/>
    <lineage>
        <taxon>Eukaryota</taxon>
        <taxon>Fungi</taxon>
        <taxon>Dikarya</taxon>
        <taxon>Ascomycota</taxon>
        <taxon>Pezizomycotina</taxon>
        <taxon>Dothideomycetes</taxon>
        <taxon>Dothideomycetidae</taxon>
        <taxon>Mycosphaerellales</taxon>
        <taxon>Teratosphaeriaceae</taxon>
        <taxon>Friedmanniomyces</taxon>
    </lineage>
</organism>
<feature type="compositionally biased region" description="Polar residues" evidence="1">
    <location>
        <begin position="28"/>
        <end position="46"/>
    </location>
</feature>
<dbReference type="Gene3D" id="3.90.1140.10">
    <property type="entry name" value="Cyclic phosphodiesterase"/>
    <property type="match status" value="1"/>
</dbReference>
<dbReference type="InterPro" id="IPR009097">
    <property type="entry name" value="Cyclic_Pdiesterase"/>
</dbReference>
<reference evidence="2 3" key="1">
    <citation type="submission" date="2017-03" db="EMBL/GenBank/DDBJ databases">
        <title>Genomes of endolithic fungi from Antarctica.</title>
        <authorList>
            <person name="Coleine C."/>
            <person name="Masonjones S."/>
            <person name="Stajich J.E."/>
        </authorList>
    </citation>
    <scope>NUCLEOTIDE SEQUENCE [LARGE SCALE GENOMIC DNA]</scope>
    <source>
        <strain evidence="2 3">CCFEE 5184</strain>
    </source>
</reference>
<evidence type="ECO:0000313" key="2">
    <source>
        <dbReference type="EMBL" id="TKA77482.1"/>
    </source>
</evidence>
<sequence>MASGKAPMSYSAAVSGSTGASGSDAKHQISSHTAPTTGSVAPSKTNAPPRPRTPSPSRHRPQGVPEDDAVYIVTLLTDKPHHDRMTQLRTQYFPKRINKLDAHLTFFHALPGSKLESSIIPILQDVAQQTAPFKLLATKPFRLKHGIALSVAKTQGAQQAQAVHQALQEPWLREGFLSEQDRGGCRVHYTIMNKVDDEVEVAKALEEVQESFQPDAGTAEGLGLWRYDRGWWRWERRFDFAG</sequence>
<dbReference type="Pfam" id="PF13563">
    <property type="entry name" value="2_5_RNA_ligase2"/>
    <property type="match status" value="1"/>
</dbReference>
<name>A0A4U0XJV5_9PEZI</name>
<proteinExistence type="predicted"/>
<feature type="compositionally biased region" description="Low complexity" evidence="1">
    <location>
        <begin position="9"/>
        <end position="23"/>
    </location>
</feature>
<comment type="caution">
    <text evidence="2">The sequence shown here is derived from an EMBL/GenBank/DDBJ whole genome shotgun (WGS) entry which is preliminary data.</text>
</comment>